<dbReference type="InterPro" id="IPR025245">
    <property type="entry name" value="DUF4197"/>
</dbReference>
<sequence length="239" mass="24687">MTANSLLLNDVAAEPAVHRRDFLVGALAAGGALALPGCTSMGGFSLTEAIRRMLVLSSERAFVRLTADGGFWDESVRQLGLSSYLGARGDVLGSILTSALFKSRMEGVVADIAVDASYRAAPIVTEAVRSIGVSNALALVRGGPTAATSFLRQEMGMALVNAMVPGMGDALRLAQDPLMAQLLAGLTGVDTAGLVNNFAGRVNDAIWQEIGREESAIRANPAATRDPVLISVFGASGAL</sequence>
<dbReference type="PROSITE" id="PS51318">
    <property type="entry name" value="TAT"/>
    <property type="match status" value="1"/>
</dbReference>
<dbReference type="Proteomes" id="UP000469430">
    <property type="component" value="Unassembled WGS sequence"/>
</dbReference>
<evidence type="ECO:0000313" key="2">
    <source>
        <dbReference type="Proteomes" id="UP000469430"/>
    </source>
</evidence>
<dbReference type="EMBL" id="WTYJ01000002">
    <property type="protein sequence ID" value="MXO99418.1"/>
    <property type="molecule type" value="Genomic_DNA"/>
</dbReference>
<evidence type="ECO:0000313" key="1">
    <source>
        <dbReference type="EMBL" id="MXO99418.1"/>
    </source>
</evidence>
<gene>
    <name evidence="1" type="ORF">GRI97_10490</name>
</gene>
<organism evidence="1 2">
    <name type="scientific">Croceibacterium xixiisoli</name>
    <dbReference type="NCBI Taxonomy" id="1476466"/>
    <lineage>
        <taxon>Bacteria</taxon>
        <taxon>Pseudomonadati</taxon>
        <taxon>Pseudomonadota</taxon>
        <taxon>Alphaproteobacteria</taxon>
        <taxon>Sphingomonadales</taxon>
        <taxon>Erythrobacteraceae</taxon>
        <taxon>Croceibacterium</taxon>
    </lineage>
</organism>
<dbReference type="Pfam" id="PF13852">
    <property type="entry name" value="DUF4197"/>
    <property type="match status" value="1"/>
</dbReference>
<dbReference type="RefSeq" id="WP_161391140.1">
    <property type="nucleotide sequence ID" value="NZ_JBHSCP010000001.1"/>
</dbReference>
<name>A0A6I4TXQ0_9SPHN</name>
<keyword evidence="2" id="KW-1185">Reference proteome</keyword>
<dbReference type="AlphaFoldDB" id="A0A6I4TXQ0"/>
<protein>
    <submittedName>
        <fullName evidence="1">DUF4197 family protein</fullName>
    </submittedName>
</protein>
<dbReference type="OrthoDB" id="9789685at2"/>
<dbReference type="InterPro" id="IPR006311">
    <property type="entry name" value="TAT_signal"/>
</dbReference>
<accession>A0A6I4TXQ0</accession>
<proteinExistence type="predicted"/>
<comment type="caution">
    <text evidence="1">The sequence shown here is derived from an EMBL/GenBank/DDBJ whole genome shotgun (WGS) entry which is preliminary data.</text>
</comment>
<reference evidence="1 2" key="1">
    <citation type="submission" date="2019-12" db="EMBL/GenBank/DDBJ databases">
        <title>Genomic-based taxomic classification of the family Erythrobacteraceae.</title>
        <authorList>
            <person name="Xu L."/>
        </authorList>
    </citation>
    <scope>NUCLEOTIDE SEQUENCE [LARGE SCALE GENOMIC DNA]</scope>
    <source>
        <strain evidence="1 2">S36</strain>
    </source>
</reference>